<organism evidence="4 5">
    <name type="scientific">Mesohalobacter halotolerans</name>
    <dbReference type="NCBI Taxonomy" id="1883405"/>
    <lineage>
        <taxon>Bacteria</taxon>
        <taxon>Pseudomonadati</taxon>
        <taxon>Bacteroidota</taxon>
        <taxon>Flavobacteriia</taxon>
        <taxon>Flavobacteriales</taxon>
        <taxon>Flavobacteriaceae</taxon>
        <taxon>Mesohalobacter</taxon>
    </lineage>
</organism>
<comment type="caution">
    <text evidence="4">The sequence shown here is derived from an EMBL/GenBank/DDBJ whole genome shotgun (WGS) entry which is preliminary data.</text>
</comment>
<dbReference type="SUPFAM" id="SSF56925">
    <property type="entry name" value="OMPA-like"/>
    <property type="match status" value="1"/>
</dbReference>
<dbReference type="RefSeq" id="WP_138930808.1">
    <property type="nucleotide sequence ID" value="NZ_SWMU01000001.1"/>
</dbReference>
<name>A0A4V6AMN5_9FLAO</name>
<dbReference type="InterPro" id="IPR027385">
    <property type="entry name" value="Beta-barrel_OMP"/>
</dbReference>
<evidence type="ECO:0000259" key="3">
    <source>
        <dbReference type="Pfam" id="PF13505"/>
    </source>
</evidence>
<reference evidence="4 5" key="1">
    <citation type="submission" date="2019-04" db="EMBL/GenBank/DDBJ databases">
        <title>Psychroflexus halotolerans sp. nov., isolated from a marine solar saltern.</title>
        <authorList>
            <person name="Feng X."/>
        </authorList>
    </citation>
    <scope>NUCLEOTIDE SEQUENCE [LARGE SCALE GENOMIC DNA]</scope>
    <source>
        <strain evidence="4 5">WDS2C27</strain>
    </source>
</reference>
<accession>A0A4V6AMN5</accession>
<evidence type="ECO:0000313" key="5">
    <source>
        <dbReference type="Proteomes" id="UP000306552"/>
    </source>
</evidence>
<sequence length="195" mass="22040">MRKTVITVSLLLCFAVSVSAQNKFSVTYNLAFPSGNTSDLFESTSWRGVNFDYHHFLSDEFAIGFSTGWQIFSDELGFVTETSGTETLSGFRYNYLNSYPILLTGSYFFNPDNQFSPYASIGLGFVYNELNEDIGILTFEKTGWPFSVRPEIGIDYELVYNLGLRASFKYNYVASGDELPSLPYFAFNIGLVWTN</sequence>
<proteinExistence type="predicted"/>
<dbReference type="OrthoDB" id="1094316at2"/>
<dbReference type="Pfam" id="PF13505">
    <property type="entry name" value="OMP_b-brl"/>
    <property type="match status" value="1"/>
</dbReference>
<dbReference type="Gene3D" id="2.40.160.20">
    <property type="match status" value="1"/>
</dbReference>
<dbReference type="AlphaFoldDB" id="A0A4V6AMN5"/>
<protein>
    <submittedName>
        <fullName evidence="4">Porin family protein</fullName>
    </submittedName>
</protein>
<feature type="domain" description="Outer membrane protein beta-barrel" evidence="3">
    <location>
        <begin position="7"/>
        <end position="193"/>
    </location>
</feature>
<feature type="chain" id="PRO_5020432697" evidence="2">
    <location>
        <begin position="21"/>
        <end position="195"/>
    </location>
</feature>
<dbReference type="InterPro" id="IPR011250">
    <property type="entry name" value="OMP/PagP_B-barrel"/>
</dbReference>
<dbReference type="Proteomes" id="UP000306552">
    <property type="component" value="Unassembled WGS sequence"/>
</dbReference>
<keyword evidence="5" id="KW-1185">Reference proteome</keyword>
<evidence type="ECO:0000256" key="1">
    <source>
        <dbReference type="ARBA" id="ARBA00022729"/>
    </source>
</evidence>
<feature type="signal peptide" evidence="2">
    <location>
        <begin position="1"/>
        <end position="20"/>
    </location>
</feature>
<evidence type="ECO:0000313" key="4">
    <source>
        <dbReference type="EMBL" id="TKS57105.1"/>
    </source>
</evidence>
<evidence type="ECO:0000256" key="2">
    <source>
        <dbReference type="SAM" id="SignalP"/>
    </source>
</evidence>
<dbReference type="EMBL" id="SWMU01000001">
    <property type="protein sequence ID" value="TKS57105.1"/>
    <property type="molecule type" value="Genomic_DNA"/>
</dbReference>
<keyword evidence="1 2" id="KW-0732">Signal</keyword>
<gene>
    <name evidence="4" type="ORF">FCN74_01425</name>
</gene>